<dbReference type="PROSITE" id="PS51194">
    <property type="entry name" value="HELICASE_CTER"/>
    <property type="match status" value="1"/>
</dbReference>
<feature type="domain" description="Dicer dsRNA-binding fold" evidence="23">
    <location>
        <begin position="738"/>
        <end position="828"/>
    </location>
</feature>
<organism evidence="24 25">
    <name type="scientific">Cephalotrichum gorgonifer</name>
    <dbReference type="NCBI Taxonomy" id="2041049"/>
    <lineage>
        <taxon>Eukaryota</taxon>
        <taxon>Fungi</taxon>
        <taxon>Dikarya</taxon>
        <taxon>Ascomycota</taxon>
        <taxon>Pezizomycotina</taxon>
        <taxon>Sordariomycetes</taxon>
        <taxon>Hypocreomycetidae</taxon>
        <taxon>Microascales</taxon>
        <taxon>Microascaceae</taxon>
        <taxon>Cephalotrichum</taxon>
    </lineage>
</organism>
<dbReference type="InterPro" id="IPR001650">
    <property type="entry name" value="Helicase_C-like"/>
</dbReference>
<evidence type="ECO:0000256" key="3">
    <source>
        <dbReference type="ARBA" id="ARBA00020797"/>
    </source>
</evidence>
<dbReference type="PANTHER" id="PTHR14950:SF62">
    <property type="entry name" value="DICER-LIKE PROTEIN 1"/>
    <property type="match status" value="1"/>
</dbReference>
<dbReference type="GO" id="GO:0005524">
    <property type="term" value="F:ATP binding"/>
    <property type="evidence" value="ECO:0007669"/>
    <property type="project" value="UniProtKB-KW"/>
</dbReference>
<evidence type="ECO:0000256" key="6">
    <source>
        <dbReference type="ARBA" id="ARBA00022737"/>
    </source>
</evidence>
<evidence type="ECO:0000256" key="16">
    <source>
        <dbReference type="ARBA" id="ARBA00035116"/>
    </source>
</evidence>
<dbReference type="Pfam" id="PF00271">
    <property type="entry name" value="Helicase_C"/>
    <property type="match status" value="1"/>
</dbReference>
<evidence type="ECO:0000259" key="23">
    <source>
        <dbReference type="PROSITE" id="PS51327"/>
    </source>
</evidence>
<keyword evidence="5" id="KW-0479">Metal-binding</keyword>
<evidence type="ECO:0000256" key="8">
    <source>
        <dbReference type="ARBA" id="ARBA00022801"/>
    </source>
</evidence>
<dbReference type="Proteomes" id="UP001187682">
    <property type="component" value="Unassembled WGS sequence"/>
</dbReference>
<evidence type="ECO:0000259" key="22">
    <source>
        <dbReference type="PROSITE" id="PS51194"/>
    </source>
</evidence>
<dbReference type="SMART" id="SM00490">
    <property type="entry name" value="HELICc"/>
    <property type="match status" value="1"/>
</dbReference>
<sequence length="1654" mass="185417">MDSDAEDLMRFSPPGSPLPPERETYQTPFTSRSPAPCVPTQGQLLVDTSGCSGPPDYDPFADILRTHRTLPVSEGIRPEPTKKCVEDLADLDPVPVQVIQDNSSSFNDTTTKSTVSSHLLSPSDPGCDGSDTEDSEDKYRLESAPIAPRKVSEKKRHDSAIFQSFLHSSGNAVNGRLEELSRIGTGNVDKISTAAIVRQSQSHQILNSPREYQVELFERAKEKNTIVVLDTGSGKTLIAILLLRHVVEQELERRAAGEARRVAFFIVEKIALVDQQWSAVVSNLPYPVAKFFGQDMDGCWNKEFWRETLERNEIIVCTAAILQKCLAQGFTAISRISLLILDEAHHAKKSHAYARIIKDYYLREPDHDKRPRILGMTASPVDGKSNVHMAATQLEMLLCSEIATVSSGRLAQEFGRKTHEEIRVPFERLEMRPDTDLMRKMGSLLEADLIVDRYAKYARSCAVELGPWCTDRFWKLCFAEEQMPSIMARAEGFAQQFRGTIMFCREEQNPVSIVQKVYDVVKEHPLPHLSLDHRHLSHKSLLLISILGDSFREPSDHKCIVFVEKRNTAMMLAEVLKQLQSHVPYLKPAYLVGYHADSGPLTMSYRDAVLAIHQFRKGEVNCLFASSVAEEGLDIPDCDIIIRFDLCNSMIQYIQSRGRARHENSKYINMYEKDNWDHSRKLAQASQDVATLRRFCSTLPKDRRLDSDQDCRQNLHEYSAQPSCVIKSSGAKLTFADSLQVLATFVSSFQERSQASLVPEYFVMAVGKEYVAQVILPDKSPIQTKNGCPQPNKHAARCSAAFELCKDLIREKYIDEHLQPIFKKKLPAMRNARLAISSNKKSQYKMLLKPAIWSHVGPSDHLYCTALTLENPTAVGRATCPLLLLTRYPLPTLPDIPLFFGGGENSLVRQTQLSSTLCVSKGGEGSTRVLESLNDFTLRVFHDVFSKRFEAASNELPYFLAPSCKDHDCHFSQMVPQDAIDWQAIQTVVENEVLELGEEDNPEIFYKDRFVIDPYDGGRKLYSVKVRQDLKPSDPVPEGVPAPGFKKWKSVEQNIREYSISIWSRARATRVWKENQPVVEAQILSMRRNLLDDFDGDKEASGTCFVIMEPLLVSAISARVVAMAYTFPAIIHRIDAQLIALDACEMLGLTIRPGLALEAVTKDSDNSDDAREEQINFQGGMGSNYERLEFLGDSFLKMATTIALFTQNPDENEFAYHVERMLLICNKNLFNTAVDKGLQEYVRSKSFNRRTWYPSGLKLQKGKAPQQEDGHSLSDKSVADVCEALIGAAYLSYSDEETDRDPAKQPDFDMAIRAVTAVVRNKNHKMQCWSDYHAGYEVPAWQAALPTATMRETARIIEAGLGYRFKYPALLRSAFKHPSYPYEKVPNYQCLEFLGDALLDMVCVDFLFKKFPNADPQWLTEHKMAIVSNQFLGCLCVKLGLYRHLLSIHSTLIKGIEAYVEELSGAEVAATQADGKVDEAEDSRSLWMNVSAPPKCLPDIVEAYIGAVFVDSGYDYCTVRRFFDKNIRPYFEDMSLYDSFANRHPVTFLATKLAKEFKCTDWRVLVKEDAPAAETAGAACFTQTEVAAGVLIHGKVFSVAKAASGRYAKVAAAKGALKKLEEVSADGFRAEFGCECGEAAQGGTDGLEAHGMAI</sequence>
<evidence type="ECO:0000256" key="5">
    <source>
        <dbReference type="ARBA" id="ARBA00022723"/>
    </source>
</evidence>
<comment type="cofactor">
    <cofactor evidence="2">
        <name>Mg(2+)</name>
        <dbReference type="ChEBI" id="CHEBI:18420"/>
    </cofactor>
</comment>
<dbReference type="SUPFAM" id="SSF69065">
    <property type="entry name" value="RNase III domain-like"/>
    <property type="match status" value="2"/>
</dbReference>
<keyword evidence="10" id="KW-0862">Zinc</keyword>
<dbReference type="Pfam" id="PF00636">
    <property type="entry name" value="Ribonuclease_3"/>
    <property type="match status" value="2"/>
</dbReference>
<dbReference type="Gene3D" id="3.40.50.300">
    <property type="entry name" value="P-loop containing nucleotide triphosphate hydrolases"/>
    <property type="match status" value="2"/>
</dbReference>
<dbReference type="GO" id="GO:0051607">
    <property type="term" value="P:defense response to virus"/>
    <property type="evidence" value="ECO:0007669"/>
    <property type="project" value="UniProtKB-KW"/>
</dbReference>
<protein>
    <recommendedName>
        <fullName evidence="3">Dicer-like protein 1</fullName>
    </recommendedName>
</protein>
<feature type="domain" description="RNase III" evidence="19">
    <location>
        <begin position="1184"/>
        <end position="1294"/>
    </location>
</feature>
<dbReference type="PROSITE" id="PS51327">
    <property type="entry name" value="DICER_DSRBF"/>
    <property type="match status" value="1"/>
</dbReference>
<evidence type="ECO:0000256" key="14">
    <source>
        <dbReference type="ARBA" id="ARBA00023118"/>
    </source>
</evidence>
<dbReference type="GO" id="GO:0004386">
    <property type="term" value="F:helicase activity"/>
    <property type="evidence" value="ECO:0007669"/>
    <property type="project" value="UniProtKB-KW"/>
</dbReference>
<evidence type="ECO:0000256" key="15">
    <source>
        <dbReference type="ARBA" id="ARBA00023211"/>
    </source>
</evidence>
<dbReference type="GO" id="GO:0003677">
    <property type="term" value="F:DNA binding"/>
    <property type="evidence" value="ECO:0007669"/>
    <property type="project" value="InterPro"/>
</dbReference>
<dbReference type="InterPro" id="IPR038248">
    <property type="entry name" value="Dicer_dimer_sf"/>
</dbReference>
<keyword evidence="25" id="KW-1185">Reference proteome</keyword>
<dbReference type="InterPro" id="IPR006935">
    <property type="entry name" value="Helicase/UvrB_N"/>
</dbReference>
<evidence type="ECO:0000256" key="2">
    <source>
        <dbReference type="ARBA" id="ARBA00001946"/>
    </source>
</evidence>
<evidence type="ECO:0000313" key="24">
    <source>
        <dbReference type="EMBL" id="SPN98560.1"/>
    </source>
</evidence>
<dbReference type="GO" id="GO:0003723">
    <property type="term" value="F:RNA binding"/>
    <property type="evidence" value="ECO:0007669"/>
    <property type="project" value="UniProtKB-UniRule"/>
</dbReference>
<dbReference type="FunFam" id="1.10.1520.10:FF:000015">
    <property type="entry name" value="Dicer-like protein 1"/>
    <property type="match status" value="1"/>
</dbReference>
<comment type="caution">
    <text evidence="24">The sequence shown here is derived from an EMBL/GenBank/DDBJ whole genome shotgun (WGS) entry which is preliminary data.</text>
</comment>
<feature type="domain" description="Helicase C-terminal" evidence="22">
    <location>
        <begin position="543"/>
        <end position="706"/>
    </location>
</feature>
<dbReference type="PROSITE" id="PS50142">
    <property type="entry name" value="RNASE_3_2"/>
    <property type="match status" value="2"/>
</dbReference>
<dbReference type="InterPro" id="IPR036389">
    <property type="entry name" value="RNase_III_sf"/>
</dbReference>
<evidence type="ECO:0000256" key="13">
    <source>
        <dbReference type="ARBA" id="ARBA00022884"/>
    </source>
</evidence>
<dbReference type="SMART" id="SM00487">
    <property type="entry name" value="DEXDc"/>
    <property type="match status" value="1"/>
</dbReference>
<evidence type="ECO:0000256" key="4">
    <source>
        <dbReference type="ARBA" id="ARBA00022721"/>
    </source>
</evidence>
<dbReference type="Pfam" id="PF04851">
    <property type="entry name" value="ResIII"/>
    <property type="match status" value="1"/>
</dbReference>
<keyword evidence="6" id="KW-0677">Repeat</keyword>
<keyword evidence="4" id="KW-0930">Antiviral protein</keyword>
<dbReference type="Gene3D" id="3.30.160.380">
    <property type="entry name" value="Dicer dimerisation domain"/>
    <property type="match status" value="1"/>
</dbReference>
<keyword evidence="8 24" id="KW-0378">Hydrolase</keyword>
<dbReference type="GO" id="GO:0046872">
    <property type="term" value="F:metal ion binding"/>
    <property type="evidence" value="ECO:0007669"/>
    <property type="project" value="UniProtKB-KW"/>
</dbReference>
<dbReference type="GO" id="GO:0005737">
    <property type="term" value="C:cytoplasm"/>
    <property type="evidence" value="ECO:0007669"/>
    <property type="project" value="TreeGrafter"/>
</dbReference>
<feature type="compositionally biased region" description="Polar residues" evidence="18">
    <location>
        <begin position="100"/>
        <end position="120"/>
    </location>
</feature>
<comment type="similarity">
    <text evidence="16 17">Belongs to the helicase family. Dicer subfamily.</text>
</comment>
<keyword evidence="13 17" id="KW-0694">RNA-binding</keyword>
<dbReference type="InterPro" id="IPR056755">
    <property type="entry name" value="DSRM_2"/>
</dbReference>
<name>A0AAE8MQW1_9PEZI</name>
<evidence type="ECO:0000256" key="1">
    <source>
        <dbReference type="ARBA" id="ARBA00001936"/>
    </source>
</evidence>
<evidence type="ECO:0000256" key="10">
    <source>
        <dbReference type="ARBA" id="ARBA00022833"/>
    </source>
</evidence>
<dbReference type="SMART" id="SM00535">
    <property type="entry name" value="RIBOc"/>
    <property type="match status" value="2"/>
</dbReference>
<keyword evidence="11" id="KW-0067">ATP-binding</keyword>
<feature type="domain" description="RNase III" evidence="19">
    <location>
        <begin position="1354"/>
        <end position="1513"/>
    </location>
</feature>
<dbReference type="InterPro" id="IPR014001">
    <property type="entry name" value="Helicase_ATP-bd"/>
</dbReference>
<dbReference type="GO" id="GO:0004525">
    <property type="term" value="F:ribonuclease III activity"/>
    <property type="evidence" value="ECO:0007669"/>
    <property type="project" value="InterPro"/>
</dbReference>
<accession>A0AAE8MQW1</accession>
<keyword evidence="7" id="KW-0547">Nucleotide-binding</keyword>
<evidence type="ECO:0000259" key="21">
    <source>
        <dbReference type="PROSITE" id="PS51192"/>
    </source>
</evidence>
<dbReference type="CDD" id="cd00593">
    <property type="entry name" value="RIBOc"/>
    <property type="match status" value="2"/>
</dbReference>
<dbReference type="GO" id="GO:0005634">
    <property type="term" value="C:nucleus"/>
    <property type="evidence" value="ECO:0007669"/>
    <property type="project" value="TreeGrafter"/>
</dbReference>
<dbReference type="CDD" id="cd18034">
    <property type="entry name" value="DEXHc_dicer"/>
    <property type="match status" value="1"/>
</dbReference>
<comment type="cofactor">
    <cofactor evidence="1">
        <name>Mn(2+)</name>
        <dbReference type="ChEBI" id="CHEBI:29035"/>
    </cofactor>
</comment>
<evidence type="ECO:0000256" key="12">
    <source>
        <dbReference type="ARBA" id="ARBA00022842"/>
    </source>
</evidence>
<keyword evidence="12" id="KW-0460">Magnesium</keyword>
<evidence type="ECO:0000256" key="9">
    <source>
        <dbReference type="ARBA" id="ARBA00022806"/>
    </source>
</evidence>
<dbReference type="Pfam" id="PF24995">
    <property type="entry name" value="DSRM_2"/>
    <property type="match status" value="1"/>
</dbReference>
<dbReference type="InterPro" id="IPR003100">
    <property type="entry name" value="PAZ_dom"/>
</dbReference>
<evidence type="ECO:0000256" key="17">
    <source>
        <dbReference type="PROSITE-ProRule" id="PRU00657"/>
    </source>
</evidence>
<dbReference type="EMBL" id="ONZQ02000002">
    <property type="protein sequence ID" value="SPN98560.1"/>
    <property type="molecule type" value="Genomic_DNA"/>
</dbReference>
<keyword evidence="9" id="KW-0347">Helicase</keyword>
<evidence type="ECO:0000313" key="25">
    <source>
        <dbReference type="Proteomes" id="UP001187682"/>
    </source>
</evidence>
<reference evidence="24" key="1">
    <citation type="submission" date="2018-03" db="EMBL/GenBank/DDBJ databases">
        <authorList>
            <person name="Guldener U."/>
        </authorList>
    </citation>
    <scope>NUCLEOTIDE SEQUENCE</scope>
</reference>
<dbReference type="Gene3D" id="1.10.1520.10">
    <property type="entry name" value="Ribonuclease III domain"/>
    <property type="match status" value="2"/>
</dbReference>
<dbReference type="InterPro" id="IPR000999">
    <property type="entry name" value="RNase_III_dom"/>
</dbReference>
<dbReference type="SUPFAM" id="SSF52540">
    <property type="entry name" value="P-loop containing nucleoside triphosphate hydrolases"/>
    <property type="match status" value="1"/>
</dbReference>
<dbReference type="InterPro" id="IPR027417">
    <property type="entry name" value="P-loop_NTPase"/>
</dbReference>
<dbReference type="GO" id="GO:0050688">
    <property type="term" value="P:regulation of defense response to virus"/>
    <property type="evidence" value="ECO:0007669"/>
    <property type="project" value="UniProtKB-KW"/>
</dbReference>
<feature type="domain" description="Helicase ATP-binding" evidence="21">
    <location>
        <begin position="216"/>
        <end position="398"/>
    </location>
</feature>
<dbReference type="Pfam" id="PF03368">
    <property type="entry name" value="Dicer_dimer"/>
    <property type="match status" value="1"/>
</dbReference>
<evidence type="ECO:0000256" key="11">
    <source>
        <dbReference type="ARBA" id="ARBA00022840"/>
    </source>
</evidence>
<dbReference type="PROSITE" id="PS51192">
    <property type="entry name" value="HELICASE_ATP_BIND_1"/>
    <property type="match status" value="1"/>
</dbReference>
<dbReference type="PROSITE" id="PS50821">
    <property type="entry name" value="PAZ"/>
    <property type="match status" value="1"/>
</dbReference>
<feature type="domain" description="PAZ" evidence="20">
    <location>
        <begin position="992"/>
        <end position="1115"/>
    </location>
</feature>
<evidence type="ECO:0000256" key="18">
    <source>
        <dbReference type="SAM" id="MobiDB-lite"/>
    </source>
</evidence>
<evidence type="ECO:0000259" key="20">
    <source>
        <dbReference type="PROSITE" id="PS50821"/>
    </source>
</evidence>
<gene>
    <name evidence="24" type="ORF">DNG_01606</name>
</gene>
<feature type="region of interest" description="Disordered" evidence="18">
    <location>
        <begin position="100"/>
        <end position="138"/>
    </location>
</feature>
<keyword evidence="14" id="KW-0051">Antiviral defense</keyword>
<evidence type="ECO:0000256" key="7">
    <source>
        <dbReference type="ARBA" id="ARBA00022741"/>
    </source>
</evidence>
<keyword evidence="15" id="KW-0464">Manganese</keyword>
<dbReference type="InterPro" id="IPR005034">
    <property type="entry name" value="Dicer_dimerisation"/>
</dbReference>
<dbReference type="PROSITE" id="PS00517">
    <property type="entry name" value="RNASE_3_1"/>
    <property type="match status" value="1"/>
</dbReference>
<evidence type="ECO:0000259" key="19">
    <source>
        <dbReference type="PROSITE" id="PS50142"/>
    </source>
</evidence>
<dbReference type="PANTHER" id="PTHR14950">
    <property type="entry name" value="DICER-RELATED"/>
    <property type="match status" value="1"/>
</dbReference>
<dbReference type="GO" id="GO:0030422">
    <property type="term" value="P:siRNA processing"/>
    <property type="evidence" value="ECO:0007669"/>
    <property type="project" value="TreeGrafter"/>
</dbReference>
<proteinExistence type="inferred from homology"/>
<feature type="region of interest" description="Disordered" evidence="18">
    <location>
        <begin position="1"/>
        <end position="41"/>
    </location>
</feature>